<gene>
    <name evidence="1" type="ORF">LLC_28130</name>
    <name evidence="2" type="ORF">LLC_28360</name>
</gene>
<reference evidence="2 3" key="1">
    <citation type="submission" date="2020-12" db="EMBL/GenBank/DDBJ databases">
        <title>Complete genome sequence of lactococcus lactis subsp. cremoris strain EPSC and strain G3-2.</title>
        <authorList>
            <person name="Kita K."/>
            <person name="Ishikawa S."/>
        </authorList>
    </citation>
    <scope>NUCLEOTIDE SEQUENCE [LARGE SCALE GENOMIC DNA]</scope>
    <source>
        <strain evidence="2 3">EPSC</strain>
        <plasmid evidence="1 3">pEPSC5</plasmid>
        <plasmid evidence="2 3">pEPSC6</plasmid>
    </source>
</reference>
<dbReference type="RefSeq" id="WP_199200860.1">
    <property type="nucleotide sequence ID" value="NZ_AP024215.1"/>
</dbReference>
<dbReference type="Proteomes" id="UP000595253">
    <property type="component" value="Plasmid pEPSC5"/>
</dbReference>
<organism evidence="2 3">
    <name type="scientific">Lactococcus lactis subsp. cremoris</name>
    <name type="common">Streptococcus cremoris</name>
    <dbReference type="NCBI Taxonomy" id="1359"/>
    <lineage>
        <taxon>Bacteria</taxon>
        <taxon>Bacillati</taxon>
        <taxon>Bacillota</taxon>
        <taxon>Bacilli</taxon>
        <taxon>Lactobacillales</taxon>
        <taxon>Streptococcaceae</taxon>
        <taxon>Lactococcus</taxon>
    </lineage>
</organism>
<geneLocation type="plasmid" evidence="1 3">
    <name>pEPSC5</name>
</geneLocation>
<accession>A0AAD1K196</accession>
<geneLocation type="plasmid" evidence="2 3">
    <name>pEPSC6</name>
</geneLocation>
<evidence type="ECO:0000313" key="1">
    <source>
        <dbReference type="EMBL" id="BCO07573.1"/>
    </source>
</evidence>
<proteinExistence type="predicted"/>
<protein>
    <submittedName>
        <fullName evidence="2">Uncharacterized protein</fullName>
    </submittedName>
</protein>
<dbReference type="EMBL" id="AP024228">
    <property type="protein sequence ID" value="BCO07596.1"/>
    <property type="molecule type" value="Genomic_DNA"/>
</dbReference>
<evidence type="ECO:0000313" key="2">
    <source>
        <dbReference type="EMBL" id="BCO07596.1"/>
    </source>
</evidence>
<dbReference type="EMBL" id="AP024227">
    <property type="protein sequence ID" value="BCO07573.1"/>
    <property type="molecule type" value="Genomic_DNA"/>
</dbReference>
<sequence>MKNIDLIFSKNPKRMIVKSRNFNSYYKAFVFKVSTEIFDGVVISKLVQFIQGIKEKNNMGKLPIRFIFSGSFTFADKLTYIIFECICFSLINDGHKVSIAMSPEPSILTEGVMSSPLLNLALKDKSGFKSRFSRIIEEQHYRRLVPINSKIEILSVLTSDIASFLKRNGVNQNSAYQFGELAAELVGNSHEHSQSDCIVDIDVSSVHSHKEDVGKFIGINLVVINFSSNNFGDLLKKNIQNEFIKPDNLKYKELKEIYLKHENYFDKVYTRDVFFSIASLQPKISGQYTKSVNGVGGVGTLKLIDALREKSYLDDCYLYTGNRVIRFKDNLYFVEKGWIGFNKQKDFKLPPDMSIIGGSAFNLSGTAYNLNFIIKI</sequence>
<name>A0AAD1K196_LACLC</name>
<keyword evidence="2" id="KW-0614">Plasmid</keyword>
<dbReference type="AlphaFoldDB" id="A0AAD1K196"/>
<dbReference type="Proteomes" id="UP000595253">
    <property type="component" value="Plasmid pEPSC6"/>
</dbReference>
<evidence type="ECO:0000313" key="3">
    <source>
        <dbReference type="Proteomes" id="UP000595253"/>
    </source>
</evidence>